<keyword evidence="4" id="KW-0391">Immunity</keyword>
<dbReference type="AlphaFoldDB" id="A0A9D3PTT8"/>
<dbReference type="SUPFAM" id="SSF48726">
    <property type="entry name" value="Immunoglobulin"/>
    <property type="match status" value="1"/>
</dbReference>
<evidence type="ECO:0000256" key="4">
    <source>
        <dbReference type="ARBA" id="ARBA00022859"/>
    </source>
</evidence>
<keyword evidence="6" id="KW-1015">Disulfide bond</keyword>
<dbReference type="Gene3D" id="2.60.40.10">
    <property type="entry name" value="Immunoglobulins"/>
    <property type="match status" value="1"/>
</dbReference>
<keyword evidence="10" id="KW-1185">Reference proteome</keyword>
<evidence type="ECO:0000256" key="5">
    <source>
        <dbReference type="ARBA" id="ARBA00023136"/>
    </source>
</evidence>
<dbReference type="PROSITE" id="PS50835">
    <property type="entry name" value="IG_LIKE"/>
    <property type="match status" value="1"/>
</dbReference>
<evidence type="ECO:0000256" key="7">
    <source>
        <dbReference type="ARBA" id="ARBA00023180"/>
    </source>
</evidence>
<gene>
    <name evidence="9" type="ORF">MATL_G00174680</name>
</gene>
<dbReference type="InterPro" id="IPR007110">
    <property type="entry name" value="Ig-like_dom"/>
</dbReference>
<reference evidence="9" key="1">
    <citation type="submission" date="2021-01" db="EMBL/GenBank/DDBJ databases">
        <authorList>
            <person name="Zahm M."/>
            <person name="Roques C."/>
            <person name="Cabau C."/>
            <person name="Klopp C."/>
            <person name="Donnadieu C."/>
            <person name="Jouanno E."/>
            <person name="Lampietro C."/>
            <person name="Louis A."/>
            <person name="Herpin A."/>
            <person name="Echchiki A."/>
            <person name="Berthelot C."/>
            <person name="Parey E."/>
            <person name="Roest-Crollius H."/>
            <person name="Braasch I."/>
            <person name="Postlethwait J."/>
            <person name="Bobe J."/>
            <person name="Montfort J."/>
            <person name="Bouchez O."/>
            <person name="Begum T."/>
            <person name="Mejri S."/>
            <person name="Adams A."/>
            <person name="Chen W.-J."/>
            <person name="Guiguen Y."/>
        </authorList>
    </citation>
    <scope>NUCLEOTIDE SEQUENCE</scope>
    <source>
        <strain evidence="9">YG-15Mar2019-1</strain>
        <tissue evidence="9">Brain</tissue>
    </source>
</reference>
<dbReference type="InterPro" id="IPR013783">
    <property type="entry name" value="Ig-like_fold"/>
</dbReference>
<evidence type="ECO:0000256" key="3">
    <source>
        <dbReference type="ARBA" id="ARBA00022729"/>
    </source>
</evidence>
<evidence type="ECO:0000259" key="8">
    <source>
        <dbReference type="PROSITE" id="PS50835"/>
    </source>
</evidence>
<dbReference type="InterPro" id="IPR036179">
    <property type="entry name" value="Ig-like_dom_sf"/>
</dbReference>
<dbReference type="GO" id="GO:0002376">
    <property type="term" value="P:immune system process"/>
    <property type="evidence" value="ECO:0007669"/>
    <property type="project" value="UniProtKB-KW"/>
</dbReference>
<evidence type="ECO:0000313" key="10">
    <source>
        <dbReference type="Proteomes" id="UP001046870"/>
    </source>
</evidence>
<comment type="caution">
    <text evidence="9">The sequence shown here is derived from an EMBL/GenBank/DDBJ whole genome shotgun (WGS) entry which is preliminary data.</text>
</comment>
<dbReference type="CDD" id="cd00099">
    <property type="entry name" value="IgV"/>
    <property type="match status" value="1"/>
</dbReference>
<dbReference type="OrthoDB" id="6370831at2759"/>
<keyword evidence="2" id="KW-1003">Cell membrane</keyword>
<name>A0A9D3PTT8_MEGAT</name>
<dbReference type="SMART" id="SM00409">
    <property type="entry name" value="IG"/>
    <property type="match status" value="1"/>
</dbReference>
<dbReference type="InterPro" id="IPR013106">
    <property type="entry name" value="Ig_V-set"/>
</dbReference>
<evidence type="ECO:0000313" key="9">
    <source>
        <dbReference type="EMBL" id="KAG7465281.1"/>
    </source>
</evidence>
<dbReference type="Proteomes" id="UP001046870">
    <property type="component" value="Chromosome 14"/>
</dbReference>
<keyword evidence="7" id="KW-0325">Glycoprotein</keyword>
<sequence>MARVLHFNGANILRFWFSTLLFHHLYTAHAEYISQPSRSVRARLGGSVTMECYLTLRASFFTLFWIKQAPDKTTICVATGQANNHDITYCGEKNPRVKVMKTDNTFNLTLSNIKESDLATYHCGVLFLKCLFFGNGTRVILEEKNNVLSNTRIRIQQDY</sequence>
<protein>
    <recommendedName>
        <fullName evidence="8">Ig-like domain-containing protein</fullName>
    </recommendedName>
</protein>
<evidence type="ECO:0000256" key="1">
    <source>
        <dbReference type="ARBA" id="ARBA00004236"/>
    </source>
</evidence>
<dbReference type="PANTHER" id="PTHR19433:SF133">
    <property type="entry name" value="IMMUNE-TYPE RECEPTOR 5 PRECURSOR-RELATED"/>
    <property type="match status" value="1"/>
</dbReference>
<keyword evidence="5" id="KW-0472">Membrane</keyword>
<accession>A0A9D3PTT8</accession>
<dbReference type="Pfam" id="PF07686">
    <property type="entry name" value="V-set"/>
    <property type="match status" value="1"/>
</dbReference>
<dbReference type="EMBL" id="JAFDVH010000014">
    <property type="protein sequence ID" value="KAG7465281.1"/>
    <property type="molecule type" value="Genomic_DNA"/>
</dbReference>
<dbReference type="InterPro" id="IPR003599">
    <property type="entry name" value="Ig_sub"/>
</dbReference>
<feature type="domain" description="Ig-like" evidence="8">
    <location>
        <begin position="30"/>
        <end position="125"/>
    </location>
</feature>
<evidence type="ECO:0000256" key="2">
    <source>
        <dbReference type="ARBA" id="ARBA00022475"/>
    </source>
</evidence>
<comment type="subcellular location">
    <subcellularLocation>
        <location evidence="1">Cell membrane</location>
    </subcellularLocation>
</comment>
<dbReference type="GO" id="GO:0009617">
    <property type="term" value="P:response to bacterium"/>
    <property type="evidence" value="ECO:0007669"/>
    <property type="project" value="TreeGrafter"/>
</dbReference>
<dbReference type="PANTHER" id="PTHR19433">
    <property type="entry name" value="T-CELL RECEPTOR ALPHA CHAIN V REGION-RELATED"/>
    <property type="match status" value="1"/>
</dbReference>
<keyword evidence="3" id="KW-0732">Signal</keyword>
<dbReference type="SMART" id="SM00406">
    <property type="entry name" value="IGv"/>
    <property type="match status" value="1"/>
</dbReference>
<proteinExistence type="predicted"/>
<dbReference type="InterPro" id="IPR052051">
    <property type="entry name" value="TCR_complex_component"/>
</dbReference>
<organism evidence="9 10">
    <name type="scientific">Megalops atlanticus</name>
    <name type="common">Tarpon</name>
    <name type="synonym">Clupea gigantea</name>
    <dbReference type="NCBI Taxonomy" id="7932"/>
    <lineage>
        <taxon>Eukaryota</taxon>
        <taxon>Metazoa</taxon>
        <taxon>Chordata</taxon>
        <taxon>Craniata</taxon>
        <taxon>Vertebrata</taxon>
        <taxon>Euteleostomi</taxon>
        <taxon>Actinopterygii</taxon>
        <taxon>Neopterygii</taxon>
        <taxon>Teleostei</taxon>
        <taxon>Elopiformes</taxon>
        <taxon>Megalopidae</taxon>
        <taxon>Megalops</taxon>
    </lineage>
</organism>
<dbReference type="GO" id="GO:0005886">
    <property type="term" value="C:plasma membrane"/>
    <property type="evidence" value="ECO:0007669"/>
    <property type="project" value="UniProtKB-SubCell"/>
</dbReference>
<evidence type="ECO:0000256" key="6">
    <source>
        <dbReference type="ARBA" id="ARBA00023157"/>
    </source>
</evidence>